<dbReference type="AlphaFoldDB" id="A0A848IBJ8"/>
<dbReference type="SUPFAM" id="SSF103378">
    <property type="entry name" value="2-methylcitrate dehydratase PrpD"/>
    <property type="match status" value="1"/>
</dbReference>
<comment type="caution">
    <text evidence="4">The sequence shown here is derived from an EMBL/GenBank/DDBJ whole genome shotgun (WGS) entry which is preliminary data.</text>
</comment>
<organism evidence="4 5">
    <name type="scientific">Paraburkholderia polaris</name>
    <dbReference type="NCBI Taxonomy" id="2728848"/>
    <lineage>
        <taxon>Bacteria</taxon>
        <taxon>Pseudomonadati</taxon>
        <taxon>Pseudomonadota</taxon>
        <taxon>Betaproteobacteria</taxon>
        <taxon>Burkholderiales</taxon>
        <taxon>Burkholderiaceae</taxon>
        <taxon>Paraburkholderia</taxon>
    </lineage>
</organism>
<dbReference type="InterPro" id="IPR045337">
    <property type="entry name" value="MmgE_PrpD_C"/>
</dbReference>
<protein>
    <submittedName>
        <fullName evidence="4">MmgE/PrpD family protein</fullName>
    </submittedName>
</protein>
<evidence type="ECO:0000259" key="3">
    <source>
        <dbReference type="Pfam" id="PF19305"/>
    </source>
</evidence>
<reference evidence="4 5" key="1">
    <citation type="submission" date="2020-04" db="EMBL/GenBank/DDBJ databases">
        <title>Paraburkholderia sp. RP-4-7 isolated from soil.</title>
        <authorList>
            <person name="Dahal R.H."/>
        </authorList>
    </citation>
    <scope>NUCLEOTIDE SEQUENCE [LARGE SCALE GENOMIC DNA]</scope>
    <source>
        <strain evidence="4 5">RP-4-7</strain>
    </source>
</reference>
<proteinExistence type="inferred from homology"/>
<keyword evidence="5" id="KW-1185">Reference proteome</keyword>
<dbReference type="GO" id="GO:0016829">
    <property type="term" value="F:lyase activity"/>
    <property type="evidence" value="ECO:0007669"/>
    <property type="project" value="InterPro"/>
</dbReference>
<name>A0A848IBJ8_9BURK</name>
<evidence type="ECO:0000259" key="2">
    <source>
        <dbReference type="Pfam" id="PF03972"/>
    </source>
</evidence>
<dbReference type="PANTHER" id="PTHR16943:SF8">
    <property type="entry name" value="2-METHYLCITRATE DEHYDRATASE"/>
    <property type="match status" value="1"/>
</dbReference>
<dbReference type="Proteomes" id="UP000544134">
    <property type="component" value="Unassembled WGS sequence"/>
</dbReference>
<dbReference type="InterPro" id="IPR042188">
    <property type="entry name" value="MmgE/PrpD_sf_2"/>
</dbReference>
<evidence type="ECO:0000313" key="4">
    <source>
        <dbReference type="EMBL" id="NML97915.1"/>
    </source>
</evidence>
<sequence length="500" mass="53762">MNMTSRTASEIPDERDMPITLRLAHRIHAFGTKDVTPRALAAARTAFIDTIGVTLAGSAELCVRILLDTPGVAEAPGKCSIFGTARKTSALDAALLNGTASHALDYDDFSQPMGGHQSVPLIAPLLALAEERQLGGEAVIAAYVIGIETEIRLARAVNYHHYDKGWHPTSTLGVFGAAAAVSHLLRLDVDKTATALAIAASLAAGLKANFGTMVKPLHVGHCCRDGLLAVLLAERGFSANPVALEHKQGFFNAFNGPGTYDAGRLFEDWCAPLEIESPTMGLKQFPCCGSTHPAIAMALTLVRKDNVKADDIEAIHIQSHPRRLPHTDNPDPQTSLNAKFSVQYAVARALLDGVVRLEHFEGDAHRDPRIRRLLAITRTDPHPGMPEDSPHQFGAEVTVTMRDGRVLSRRVDDLIGRGGDNPMSGEELWEKFSDCSKRAIGSSEALALYERLESLEAVTDISQLARLMTKRTLPGGGETGRDLKVAAAPGNTLVETPWVP</sequence>
<evidence type="ECO:0000313" key="5">
    <source>
        <dbReference type="Proteomes" id="UP000544134"/>
    </source>
</evidence>
<dbReference type="Pfam" id="PF03972">
    <property type="entry name" value="MmgE_PrpD_N"/>
    <property type="match status" value="1"/>
</dbReference>
<gene>
    <name evidence="4" type="ORF">HHL24_08130</name>
</gene>
<dbReference type="InterPro" id="IPR045336">
    <property type="entry name" value="MmgE_PrpD_N"/>
</dbReference>
<dbReference type="Gene3D" id="3.30.1330.120">
    <property type="entry name" value="2-methylcitrate dehydratase PrpD"/>
    <property type="match status" value="1"/>
</dbReference>
<comment type="similarity">
    <text evidence="1">Belongs to the PrpD family.</text>
</comment>
<dbReference type="InterPro" id="IPR036148">
    <property type="entry name" value="MmgE/PrpD_sf"/>
</dbReference>
<feature type="domain" description="MmgE/PrpD N-terminal" evidence="2">
    <location>
        <begin position="22"/>
        <end position="257"/>
    </location>
</feature>
<dbReference type="InterPro" id="IPR042183">
    <property type="entry name" value="MmgE/PrpD_sf_1"/>
</dbReference>
<dbReference type="EMBL" id="JABBGJ010000007">
    <property type="protein sequence ID" value="NML97915.1"/>
    <property type="molecule type" value="Genomic_DNA"/>
</dbReference>
<feature type="domain" description="MmgE/PrpD C-terminal" evidence="3">
    <location>
        <begin position="285"/>
        <end position="446"/>
    </location>
</feature>
<evidence type="ECO:0000256" key="1">
    <source>
        <dbReference type="ARBA" id="ARBA00006174"/>
    </source>
</evidence>
<dbReference type="PANTHER" id="PTHR16943">
    <property type="entry name" value="2-METHYLCITRATE DEHYDRATASE-RELATED"/>
    <property type="match status" value="1"/>
</dbReference>
<dbReference type="InterPro" id="IPR005656">
    <property type="entry name" value="MmgE_PrpD"/>
</dbReference>
<dbReference type="Pfam" id="PF19305">
    <property type="entry name" value="MmgE_PrpD_C"/>
    <property type="match status" value="1"/>
</dbReference>
<dbReference type="Gene3D" id="1.10.4100.10">
    <property type="entry name" value="2-methylcitrate dehydratase PrpD"/>
    <property type="match status" value="1"/>
</dbReference>
<accession>A0A848IBJ8</accession>